<name>A0AA86UNL9_9EUKA</name>
<dbReference type="Proteomes" id="UP001642409">
    <property type="component" value="Unassembled WGS sequence"/>
</dbReference>
<comment type="caution">
    <text evidence="2">The sequence shown here is derived from an EMBL/GenBank/DDBJ whole genome shotgun (WGS) entry which is preliminary data.</text>
</comment>
<keyword evidence="1" id="KW-0812">Transmembrane</keyword>
<reference evidence="2" key="1">
    <citation type="submission" date="2023-06" db="EMBL/GenBank/DDBJ databases">
        <authorList>
            <person name="Kurt Z."/>
        </authorList>
    </citation>
    <scope>NUCLEOTIDE SEQUENCE</scope>
</reference>
<reference evidence="3 4" key="2">
    <citation type="submission" date="2024-07" db="EMBL/GenBank/DDBJ databases">
        <authorList>
            <person name="Akdeniz Z."/>
        </authorList>
    </citation>
    <scope>NUCLEOTIDE SEQUENCE [LARGE SCALE GENOMIC DNA]</scope>
</reference>
<keyword evidence="1" id="KW-1133">Transmembrane helix</keyword>
<gene>
    <name evidence="3" type="ORF">HINF_LOCUS3823</name>
    <name evidence="2" type="ORF">HINF_LOCUS49739</name>
</gene>
<proteinExistence type="predicted"/>
<dbReference type="EMBL" id="CATOUU010000952">
    <property type="protein sequence ID" value="CAI9962094.1"/>
    <property type="molecule type" value="Genomic_DNA"/>
</dbReference>
<keyword evidence="1" id="KW-0472">Membrane</keyword>
<feature type="transmembrane region" description="Helical" evidence="1">
    <location>
        <begin position="59"/>
        <end position="78"/>
    </location>
</feature>
<evidence type="ECO:0000256" key="1">
    <source>
        <dbReference type="SAM" id="Phobius"/>
    </source>
</evidence>
<feature type="transmembrane region" description="Helical" evidence="1">
    <location>
        <begin position="12"/>
        <end position="38"/>
    </location>
</feature>
<sequence length="146" mass="16822">MILNLLIWQSSLILLIYVMHVPLTKILCVQYIIFISFCNRNQIFCTKSQKIISDFRNSIGLLDVPSLLIVATVVMLGVIVPELIYWLTLVIWTFQVALFGITNIEMLKKELQQIVTNFNALKQQITVNGEKIKQQVILDTTKQLKQ</sequence>
<organism evidence="2">
    <name type="scientific">Hexamita inflata</name>
    <dbReference type="NCBI Taxonomy" id="28002"/>
    <lineage>
        <taxon>Eukaryota</taxon>
        <taxon>Metamonada</taxon>
        <taxon>Diplomonadida</taxon>
        <taxon>Hexamitidae</taxon>
        <taxon>Hexamitinae</taxon>
        <taxon>Hexamita</taxon>
    </lineage>
</organism>
<evidence type="ECO:0000313" key="2">
    <source>
        <dbReference type="EMBL" id="CAI9962094.1"/>
    </source>
</evidence>
<feature type="transmembrane region" description="Helical" evidence="1">
    <location>
        <begin position="84"/>
        <end position="104"/>
    </location>
</feature>
<dbReference type="AlphaFoldDB" id="A0AA86UNL9"/>
<dbReference type="EMBL" id="CAXDID020000007">
    <property type="protein sequence ID" value="CAL5976452.1"/>
    <property type="molecule type" value="Genomic_DNA"/>
</dbReference>
<protein>
    <submittedName>
        <fullName evidence="3">Hypothetical_protein</fullName>
    </submittedName>
</protein>
<keyword evidence="4" id="KW-1185">Reference proteome</keyword>
<evidence type="ECO:0000313" key="3">
    <source>
        <dbReference type="EMBL" id="CAL5976452.1"/>
    </source>
</evidence>
<evidence type="ECO:0000313" key="4">
    <source>
        <dbReference type="Proteomes" id="UP001642409"/>
    </source>
</evidence>
<accession>A0AA86UNL9</accession>